<evidence type="ECO:0000256" key="1">
    <source>
        <dbReference type="SAM" id="Coils"/>
    </source>
</evidence>
<proteinExistence type="predicted"/>
<reference evidence="3 4" key="1">
    <citation type="submission" date="2018-10" db="EMBL/GenBank/DDBJ databases">
        <title>Genome Sequence of Cohnella sp.</title>
        <authorList>
            <person name="Srinivasan S."/>
            <person name="Kim M.K."/>
        </authorList>
    </citation>
    <scope>NUCLEOTIDE SEQUENCE [LARGE SCALE GENOMIC DNA]</scope>
    <source>
        <strain evidence="3 4">18JY8-7</strain>
    </source>
</reference>
<dbReference type="InterPro" id="IPR046866">
    <property type="entry name" value="FapA_N"/>
</dbReference>
<evidence type="ECO:0000313" key="3">
    <source>
        <dbReference type="EMBL" id="AYQ72006.1"/>
    </source>
</evidence>
<dbReference type="Pfam" id="PF20250">
    <property type="entry name" value="FapA_N"/>
    <property type="match status" value="1"/>
</dbReference>
<accession>A0A3G3JUV4</accession>
<dbReference type="PANTHER" id="PTHR38032:SF1">
    <property type="entry name" value="RNA-BINDING PROTEIN KHPB N-TERMINAL DOMAIN-CONTAINING PROTEIN"/>
    <property type="match status" value="1"/>
</dbReference>
<name>A0A3G3JUV4_9BACL</name>
<dbReference type="InterPro" id="IPR005646">
    <property type="entry name" value="FapA"/>
</dbReference>
<keyword evidence="1" id="KW-0175">Coiled coil</keyword>
<protein>
    <submittedName>
        <fullName evidence="3">DUF342 domain-containing protein</fullName>
    </submittedName>
</protein>
<dbReference type="RefSeq" id="WP_123040067.1">
    <property type="nucleotide sequence ID" value="NZ_CP033433.1"/>
</dbReference>
<dbReference type="KEGG" id="coh:EAV92_05140"/>
<dbReference type="Proteomes" id="UP000269097">
    <property type="component" value="Chromosome"/>
</dbReference>
<dbReference type="Pfam" id="PF03961">
    <property type="entry name" value="FapA"/>
    <property type="match status" value="1"/>
</dbReference>
<gene>
    <name evidence="3" type="ORF">EAV92_05140</name>
</gene>
<sequence>MLLAGHESTQLQDLLQVTVSEDKMYAYLIFRRVEGEVRLTVRDLEDYLASQGVKFGLQQDLLYLISQRPQDFFFNQNAVAVGTPPTNGLDGSIRLLYDLEDLKNNRPSEREDGSVDFKQVSQLANVKAGQLIAERVPPVPGKPGKAVTGEDVSCKEGKEVNFKIGKNVVVNPEKTAMYAAIDGLVTKTEKEKLNVFPVYEVNGDVDYNIGNIDFVGTVVIRGNILTGFRVKASGDIRVTGGVEGAEVESEGSIDISGGIIGSNKGYVKAGRNVKCSFILEGNVHAGEDILVSQSIMHSNVRAGRNVDCVGTKGLLVGGIVQAGEKVTARVIGNTMSTATSVEVGVRPELRQELLDLRQQLRGLSENLDKTEKALSLLDQMAAVGQLAPDKLALRVKLTATKKQAVEEMQTAKERVLEIEKTLEDATSSRVDVTHTIYGGTKIVVGRYTRFVKDSVQRVSFRFMDGDIAMVPFN</sequence>
<organism evidence="3 4">
    <name type="scientific">Cohnella candidum</name>
    <dbReference type="NCBI Taxonomy" id="2674991"/>
    <lineage>
        <taxon>Bacteria</taxon>
        <taxon>Bacillati</taxon>
        <taxon>Bacillota</taxon>
        <taxon>Bacilli</taxon>
        <taxon>Bacillales</taxon>
        <taxon>Paenibacillaceae</taxon>
        <taxon>Cohnella</taxon>
    </lineage>
</organism>
<evidence type="ECO:0000259" key="2">
    <source>
        <dbReference type="Pfam" id="PF20250"/>
    </source>
</evidence>
<dbReference type="EMBL" id="CP033433">
    <property type="protein sequence ID" value="AYQ72006.1"/>
    <property type="molecule type" value="Genomic_DNA"/>
</dbReference>
<dbReference type="AlphaFoldDB" id="A0A3G3JUV4"/>
<feature type="domain" description="Flagellar Assembly Protein A N-terminal region" evidence="2">
    <location>
        <begin position="16"/>
        <end position="188"/>
    </location>
</feature>
<evidence type="ECO:0000313" key="4">
    <source>
        <dbReference type="Proteomes" id="UP000269097"/>
    </source>
</evidence>
<dbReference type="PANTHER" id="PTHR38032">
    <property type="entry name" value="POLYMERASE-RELATED"/>
    <property type="match status" value="1"/>
</dbReference>
<dbReference type="InterPro" id="IPR046865">
    <property type="entry name" value="FapA_b_solenoid"/>
</dbReference>
<keyword evidence="4" id="KW-1185">Reference proteome</keyword>
<feature type="coiled-coil region" evidence="1">
    <location>
        <begin position="346"/>
        <end position="428"/>
    </location>
</feature>